<keyword evidence="4" id="KW-0732">Signal</keyword>
<dbReference type="Pfam" id="PF03018">
    <property type="entry name" value="Dirigent"/>
    <property type="match status" value="1"/>
</dbReference>
<reference evidence="5" key="1">
    <citation type="submission" date="2019-11" db="EMBL/GenBank/DDBJ databases">
        <authorList>
            <person name="Liu Y."/>
            <person name="Hou J."/>
            <person name="Li T.-Q."/>
            <person name="Guan C.-H."/>
            <person name="Wu X."/>
            <person name="Wu H.-Z."/>
            <person name="Ling F."/>
            <person name="Zhang R."/>
            <person name="Shi X.-G."/>
            <person name="Ren J.-P."/>
            <person name="Chen E.-F."/>
            <person name="Sun J.-M."/>
        </authorList>
    </citation>
    <scope>NUCLEOTIDE SEQUENCE</scope>
    <source>
        <strain evidence="5">Adult_tree_wgs_1</strain>
        <tissue evidence="5">Leaves</tissue>
    </source>
</reference>
<evidence type="ECO:0000256" key="2">
    <source>
        <dbReference type="ARBA" id="ARBA00011738"/>
    </source>
</evidence>
<accession>A0A834LF10</accession>
<feature type="chain" id="PRO_5033103565" description="Dirigent protein" evidence="4">
    <location>
        <begin position="31"/>
        <end position="263"/>
    </location>
</feature>
<dbReference type="OrthoDB" id="1921494at2759"/>
<dbReference type="PANTHER" id="PTHR46215:SF5">
    <property type="entry name" value="DIRIGENT PROTEIN"/>
    <property type="match status" value="1"/>
</dbReference>
<dbReference type="PANTHER" id="PTHR46215">
    <property type="entry name" value="DIRIGENT PROTEIN 24-RELATED"/>
    <property type="match status" value="1"/>
</dbReference>
<evidence type="ECO:0000256" key="3">
    <source>
        <dbReference type="ARBA" id="ARBA00022525"/>
    </source>
</evidence>
<evidence type="ECO:0000313" key="5">
    <source>
        <dbReference type="EMBL" id="KAF7131776.1"/>
    </source>
</evidence>
<keyword evidence="3 4" id="KW-0964">Secreted</keyword>
<comment type="subcellular location">
    <subcellularLocation>
        <location evidence="4">Secreted</location>
        <location evidence="4">Extracellular space</location>
        <location evidence="4">Apoplast</location>
    </subcellularLocation>
</comment>
<proteinExistence type="inferred from homology"/>
<dbReference type="InterPro" id="IPR044859">
    <property type="entry name" value="Allene_oxi_cyc_Dirigent"/>
</dbReference>
<dbReference type="Gene3D" id="2.40.480.10">
    <property type="entry name" value="Allene oxide cyclase-like"/>
    <property type="match status" value="1"/>
</dbReference>
<sequence length="263" mass="27935">MGSHKFFHFTTKATACLFLIIFFALSSIIASQIIDDQPPVPVIPPEPSDQIGPHRTLSFFMHDILGGSTPSARIVTNHHLNGQIPFAKPIGTLFPVNHGVLPLNSINDNIPFLTGLGGTTSTVIHSDRDGGFGLPVTNGAQFTDQKLVFGTMTVIDDELTAGRDLGSGLVGKAQGFYVASSEDGRSHTMAFTVMLESGGYVDSISLFGVHRTAVSESQLAIMGGTGKYVNAMGFATVRNVAAANQGLTDGIETLLEFIVYVSY</sequence>
<comment type="function">
    <text evidence="4">Dirigent proteins impart stereoselectivity on the phenoxy radical-coupling reaction, yielding optically active lignans from two molecules of coniferyl alcohol in the biosynthesis of lignans, flavonolignans, and alkaloids and thus plays a central role in plant secondary metabolism.</text>
</comment>
<dbReference type="GO" id="GO:0048046">
    <property type="term" value="C:apoplast"/>
    <property type="evidence" value="ECO:0007669"/>
    <property type="project" value="UniProtKB-SubCell"/>
</dbReference>
<protein>
    <recommendedName>
        <fullName evidence="4">Dirigent protein</fullName>
    </recommendedName>
</protein>
<dbReference type="AlphaFoldDB" id="A0A834LF10"/>
<comment type="similarity">
    <text evidence="1 4">Belongs to the plant dirigent protein family.</text>
</comment>
<dbReference type="GO" id="GO:0009699">
    <property type="term" value="P:phenylpropanoid biosynthetic process"/>
    <property type="evidence" value="ECO:0007669"/>
    <property type="project" value="UniProtKB-ARBA"/>
</dbReference>
<organism evidence="5 6">
    <name type="scientific">Rhododendron simsii</name>
    <name type="common">Sims's rhododendron</name>
    <dbReference type="NCBI Taxonomy" id="118357"/>
    <lineage>
        <taxon>Eukaryota</taxon>
        <taxon>Viridiplantae</taxon>
        <taxon>Streptophyta</taxon>
        <taxon>Embryophyta</taxon>
        <taxon>Tracheophyta</taxon>
        <taxon>Spermatophyta</taxon>
        <taxon>Magnoliopsida</taxon>
        <taxon>eudicotyledons</taxon>
        <taxon>Gunneridae</taxon>
        <taxon>Pentapetalae</taxon>
        <taxon>asterids</taxon>
        <taxon>Ericales</taxon>
        <taxon>Ericaceae</taxon>
        <taxon>Ericoideae</taxon>
        <taxon>Rhodoreae</taxon>
        <taxon>Rhododendron</taxon>
    </lineage>
</organism>
<evidence type="ECO:0000256" key="4">
    <source>
        <dbReference type="RuleBase" id="RU363099"/>
    </source>
</evidence>
<dbReference type="Proteomes" id="UP000626092">
    <property type="component" value="Unassembled WGS sequence"/>
</dbReference>
<dbReference type="InterPro" id="IPR004265">
    <property type="entry name" value="Dirigent"/>
</dbReference>
<name>A0A834LF10_RHOSS</name>
<comment type="caution">
    <text evidence="5">The sequence shown here is derived from an EMBL/GenBank/DDBJ whole genome shotgun (WGS) entry which is preliminary data.</text>
</comment>
<feature type="signal peptide" evidence="4">
    <location>
        <begin position="1"/>
        <end position="30"/>
    </location>
</feature>
<comment type="subunit">
    <text evidence="2 4">Homodimer.</text>
</comment>
<keyword evidence="6" id="KW-1185">Reference proteome</keyword>
<gene>
    <name evidence="5" type="ORF">RHSIM_Rhsim09G0158300</name>
</gene>
<dbReference type="EMBL" id="WJXA01000009">
    <property type="protein sequence ID" value="KAF7131776.1"/>
    <property type="molecule type" value="Genomic_DNA"/>
</dbReference>
<keyword evidence="4" id="KW-0052">Apoplast</keyword>
<evidence type="ECO:0000313" key="6">
    <source>
        <dbReference type="Proteomes" id="UP000626092"/>
    </source>
</evidence>
<evidence type="ECO:0000256" key="1">
    <source>
        <dbReference type="ARBA" id="ARBA00010746"/>
    </source>
</evidence>